<reference evidence="2" key="1">
    <citation type="journal article" date="2023" name="Insect Mol. Biol.">
        <title>Genome sequencing provides insights into the evolution of gene families encoding plant cell wall-degrading enzymes in longhorned beetles.</title>
        <authorList>
            <person name="Shin N.R."/>
            <person name="Okamura Y."/>
            <person name="Kirsch R."/>
            <person name="Pauchet Y."/>
        </authorList>
    </citation>
    <scope>NUCLEOTIDE SEQUENCE</scope>
    <source>
        <strain evidence="2">AMC_N1</strain>
    </source>
</reference>
<name>A0AAV8YSE3_9CUCU</name>
<accession>A0AAV8YSE3</accession>
<keyword evidence="1" id="KW-0732">Signal</keyword>
<protein>
    <recommendedName>
        <fullName evidence="4">Ecdysteroid UDP-glucosyltransferase</fullName>
    </recommendedName>
</protein>
<sequence>MRSLTLLTLVLSVVFAARCSKILVVFPMPAPSHYILGNAYAKTLVEAGHDVTMVSPFEEKNPPKKGKWRDVVLTGFVEKRDTSSKVQFFDLESMNPFLNIPFMNMVGNMVTRETLAHPNFQKLIESNEQFDVVVLEQFNNDALKVLAYHFQAPLDHIQYDWLQLLGQSLGWQSRSSVLHSRNILEVQ</sequence>
<dbReference type="AlphaFoldDB" id="A0AAV8YSE3"/>
<keyword evidence="3" id="KW-1185">Reference proteome</keyword>
<evidence type="ECO:0008006" key="4">
    <source>
        <dbReference type="Google" id="ProtNLM"/>
    </source>
</evidence>
<comment type="caution">
    <text evidence="2">The sequence shown here is derived from an EMBL/GenBank/DDBJ whole genome shotgun (WGS) entry which is preliminary data.</text>
</comment>
<feature type="signal peptide" evidence="1">
    <location>
        <begin position="1"/>
        <end position="16"/>
    </location>
</feature>
<feature type="chain" id="PRO_5043608699" description="Ecdysteroid UDP-glucosyltransferase" evidence="1">
    <location>
        <begin position="17"/>
        <end position="187"/>
    </location>
</feature>
<evidence type="ECO:0000256" key="1">
    <source>
        <dbReference type="SAM" id="SignalP"/>
    </source>
</evidence>
<dbReference type="EMBL" id="JAPWTK010000045">
    <property type="protein sequence ID" value="KAJ8954690.1"/>
    <property type="molecule type" value="Genomic_DNA"/>
</dbReference>
<evidence type="ECO:0000313" key="3">
    <source>
        <dbReference type="Proteomes" id="UP001162162"/>
    </source>
</evidence>
<gene>
    <name evidence="2" type="ORF">NQ318_011383</name>
</gene>
<organism evidence="2 3">
    <name type="scientific">Aromia moschata</name>
    <dbReference type="NCBI Taxonomy" id="1265417"/>
    <lineage>
        <taxon>Eukaryota</taxon>
        <taxon>Metazoa</taxon>
        <taxon>Ecdysozoa</taxon>
        <taxon>Arthropoda</taxon>
        <taxon>Hexapoda</taxon>
        <taxon>Insecta</taxon>
        <taxon>Pterygota</taxon>
        <taxon>Neoptera</taxon>
        <taxon>Endopterygota</taxon>
        <taxon>Coleoptera</taxon>
        <taxon>Polyphaga</taxon>
        <taxon>Cucujiformia</taxon>
        <taxon>Chrysomeloidea</taxon>
        <taxon>Cerambycidae</taxon>
        <taxon>Cerambycinae</taxon>
        <taxon>Callichromatini</taxon>
        <taxon>Aromia</taxon>
    </lineage>
</organism>
<evidence type="ECO:0000313" key="2">
    <source>
        <dbReference type="EMBL" id="KAJ8954690.1"/>
    </source>
</evidence>
<dbReference type="SUPFAM" id="SSF53756">
    <property type="entry name" value="UDP-Glycosyltransferase/glycogen phosphorylase"/>
    <property type="match status" value="1"/>
</dbReference>
<dbReference type="Proteomes" id="UP001162162">
    <property type="component" value="Unassembled WGS sequence"/>
</dbReference>
<proteinExistence type="predicted"/>
<dbReference type="Gene3D" id="3.40.50.2000">
    <property type="entry name" value="Glycogen Phosphorylase B"/>
    <property type="match status" value="1"/>
</dbReference>